<evidence type="ECO:0000256" key="12">
    <source>
        <dbReference type="ARBA" id="ARBA00023136"/>
    </source>
</evidence>
<dbReference type="Gene3D" id="3.40.710.10">
    <property type="entry name" value="DD-peptidase/beta-lactamase superfamily"/>
    <property type="match status" value="1"/>
</dbReference>
<keyword evidence="11" id="KW-1133">Transmembrane helix</keyword>
<evidence type="ECO:0000256" key="5">
    <source>
        <dbReference type="ARBA" id="ARBA00022645"/>
    </source>
</evidence>
<dbReference type="InterPro" id="IPR017790">
    <property type="entry name" value="Penicillin-binding_protein_2"/>
</dbReference>
<dbReference type="SUPFAM" id="SSF56519">
    <property type="entry name" value="Penicillin binding protein dimerisation domain"/>
    <property type="match status" value="1"/>
</dbReference>
<dbReference type="KEGG" id="slan:GV829_11150"/>
<keyword evidence="7" id="KW-0812">Transmembrane</keyword>
<name>A0A6M4AX55_9SPHN</name>
<evidence type="ECO:0000256" key="8">
    <source>
        <dbReference type="ARBA" id="ARBA00022801"/>
    </source>
</evidence>
<dbReference type="Gene3D" id="3.90.1310.10">
    <property type="entry name" value="Penicillin-binding protein 2a (Domain 2)"/>
    <property type="match status" value="1"/>
</dbReference>
<keyword evidence="4" id="KW-0997">Cell inner membrane</keyword>
<proteinExistence type="predicted"/>
<evidence type="ECO:0000259" key="16">
    <source>
        <dbReference type="Pfam" id="PF03717"/>
    </source>
</evidence>
<dbReference type="InterPro" id="IPR001460">
    <property type="entry name" value="PCN-bd_Tpept"/>
</dbReference>
<keyword evidence="18" id="KW-1185">Reference proteome</keyword>
<accession>A0A6M4AX55</accession>
<feature type="compositionally biased region" description="Low complexity" evidence="14">
    <location>
        <begin position="647"/>
        <end position="656"/>
    </location>
</feature>
<gene>
    <name evidence="17" type="primary">mrdA</name>
    <name evidence="17" type="ORF">GV829_11150</name>
</gene>
<dbReference type="GO" id="GO:0009002">
    <property type="term" value="F:serine-type D-Ala-D-Ala carboxypeptidase activity"/>
    <property type="evidence" value="ECO:0007669"/>
    <property type="project" value="UniProtKB-EC"/>
</dbReference>
<dbReference type="GO" id="GO:0008360">
    <property type="term" value="P:regulation of cell shape"/>
    <property type="evidence" value="ECO:0007669"/>
    <property type="project" value="UniProtKB-KW"/>
</dbReference>
<keyword evidence="5 17" id="KW-0121">Carboxypeptidase</keyword>
<keyword evidence="10" id="KW-0573">Peptidoglycan synthesis</keyword>
<protein>
    <submittedName>
        <fullName evidence="17">Penicillin-binding protein 2</fullName>
        <ecNumber evidence="17">3.4.16.4</ecNumber>
    </submittedName>
</protein>
<feature type="compositionally biased region" description="Low complexity" evidence="14">
    <location>
        <begin position="664"/>
        <end position="700"/>
    </location>
</feature>
<dbReference type="GO" id="GO:0006508">
    <property type="term" value="P:proteolysis"/>
    <property type="evidence" value="ECO:0007669"/>
    <property type="project" value="UniProtKB-KW"/>
</dbReference>
<comment type="subcellular location">
    <subcellularLocation>
        <location evidence="2">Cell membrane</location>
    </subcellularLocation>
    <subcellularLocation>
        <location evidence="1">Membrane</location>
        <topology evidence="1">Single-pass membrane protein</topology>
    </subcellularLocation>
</comment>
<evidence type="ECO:0000313" key="18">
    <source>
        <dbReference type="Proteomes" id="UP000503018"/>
    </source>
</evidence>
<keyword evidence="3" id="KW-1003">Cell membrane</keyword>
<dbReference type="GO" id="GO:0071972">
    <property type="term" value="F:peptidoglycan L,D-transpeptidase activity"/>
    <property type="evidence" value="ECO:0007669"/>
    <property type="project" value="TreeGrafter"/>
</dbReference>
<evidence type="ECO:0000256" key="2">
    <source>
        <dbReference type="ARBA" id="ARBA00004236"/>
    </source>
</evidence>
<keyword evidence="12" id="KW-0472">Membrane</keyword>
<dbReference type="InterPro" id="IPR050515">
    <property type="entry name" value="Beta-lactam/transpept"/>
</dbReference>
<feature type="domain" description="Penicillin-binding protein dimerisation" evidence="16">
    <location>
        <begin position="72"/>
        <end position="244"/>
    </location>
</feature>
<dbReference type="GO" id="GO:0009252">
    <property type="term" value="P:peptidoglycan biosynthetic process"/>
    <property type="evidence" value="ECO:0007669"/>
    <property type="project" value="UniProtKB-KW"/>
</dbReference>
<dbReference type="Gene3D" id="3.30.1390.30">
    <property type="entry name" value="Penicillin-binding protein 2a, domain 3"/>
    <property type="match status" value="1"/>
</dbReference>
<evidence type="ECO:0000256" key="3">
    <source>
        <dbReference type="ARBA" id="ARBA00022475"/>
    </source>
</evidence>
<feature type="domain" description="Penicillin-binding protein transpeptidase" evidence="15">
    <location>
        <begin position="276"/>
        <end position="596"/>
    </location>
</feature>
<dbReference type="NCBIfam" id="TIGR03423">
    <property type="entry name" value="pbp2_mrdA"/>
    <property type="match status" value="1"/>
</dbReference>
<organism evidence="17 18">
    <name type="scientific">Sphingomonas lacunae</name>
    <dbReference type="NCBI Taxonomy" id="2698828"/>
    <lineage>
        <taxon>Bacteria</taxon>
        <taxon>Pseudomonadati</taxon>
        <taxon>Pseudomonadota</taxon>
        <taxon>Alphaproteobacteria</taxon>
        <taxon>Sphingomonadales</taxon>
        <taxon>Sphingomonadaceae</taxon>
        <taxon>Sphingomonas</taxon>
    </lineage>
</organism>
<dbReference type="GO" id="GO:0071555">
    <property type="term" value="P:cell wall organization"/>
    <property type="evidence" value="ECO:0007669"/>
    <property type="project" value="UniProtKB-KW"/>
</dbReference>
<evidence type="ECO:0000256" key="11">
    <source>
        <dbReference type="ARBA" id="ARBA00022989"/>
    </source>
</evidence>
<evidence type="ECO:0000256" key="7">
    <source>
        <dbReference type="ARBA" id="ARBA00022692"/>
    </source>
</evidence>
<evidence type="ECO:0000256" key="14">
    <source>
        <dbReference type="SAM" id="MobiDB-lite"/>
    </source>
</evidence>
<evidence type="ECO:0000256" key="6">
    <source>
        <dbReference type="ARBA" id="ARBA00022670"/>
    </source>
</evidence>
<reference evidence="17 18" key="1">
    <citation type="submission" date="2020-01" db="EMBL/GenBank/DDBJ databases">
        <title>Sphingomonas sp. strain CSW-10.</title>
        <authorList>
            <person name="Chen W.-M."/>
        </authorList>
    </citation>
    <scope>NUCLEOTIDE SEQUENCE [LARGE SCALE GENOMIC DNA]</scope>
    <source>
        <strain evidence="17 18">CSW-10</strain>
    </source>
</reference>
<dbReference type="EC" id="3.4.16.4" evidence="17"/>
<dbReference type="Proteomes" id="UP000503018">
    <property type="component" value="Chromosome"/>
</dbReference>
<evidence type="ECO:0000256" key="1">
    <source>
        <dbReference type="ARBA" id="ARBA00004167"/>
    </source>
</evidence>
<evidence type="ECO:0000256" key="10">
    <source>
        <dbReference type="ARBA" id="ARBA00022984"/>
    </source>
</evidence>
<dbReference type="AlphaFoldDB" id="A0A6M4AX55"/>
<evidence type="ECO:0000259" key="15">
    <source>
        <dbReference type="Pfam" id="PF00905"/>
    </source>
</evidence>
<keyword evidence="8 17" id="KW-0378">Hydrolase</keyword>
<dbReference type="RefSeq" id="WP_169946690.1">
    <property type="nucleotide sequence ID" value="NZ_CP053015.1"/>
</dbReference>
<evidence type="ECO:0000256" key="4">
    <source>
        <dbReference type="ARBA" id="ARBA00022519"/>
    </source>
</evidence>
<evidence type="ECO:0000256" key="13">
    <source>
        <dbReference type="ARBA" id="ARBA00023316"/>
    </source>
</evidence>
<dbReference type="GO" id="GO:0005886">
    <property type="term" value="C:plasma membrane"/>
    <property type="evidence" value="ECO:0007669"/>
    <property type="project" value="UniProtKB-SubCell"/>
</dbReference>
<keyword evidence="13" id="KW-0961">Cell wall biogenesis/degradation</keyword>
<sequence length="700" mass="75176">MKFRWRRSNPRPDPGITEGMQRLTFTRRAMLVSGAQVGVAGLLAARMTYLSVVDNERYTLLSESNRVNLTLIPPRRGWIVDRYGKALADNRVALRVDIIPDRLDNRSAVITRLTELLQLDNDTVDRINRELDAGGGAQPVEVAADLDETRYAAVSVNLPELPGVVPARGFVRNYPAGPSVAHLIGYVGSASAEQYKESRDPLLLTPGFKVGKDGIEKDFENELRGRPGARRAEVTARGKLVRELATTNDTPGSTLQLTIDADLQDYAARRLGTESGAVVVLDVTTGGILALCSMPAFDPNSFTDGIGRLEWKMLNEDDHIPLLNKAMRGLYPPGSTLKPMIAVAFQAAGVDPEETVFCNGGYTLGNRRFGCLGRHGSINMRHAIEKSCNTYFYAMGKRVGFDAIAPVAKAFGLGEEFELPGTRQRYGTVPDSAWKRRRFDQAWSVSDTLNATIGQGYMSVNPLQLAVMTARLATGRKVEPRLLLDSQAALPDPLPYSPDFFHAARQGMDWVVNAAGTGARSRLAIPNIRMGGKTGTAQVRGIRGSNRGQSGEWRFRDHGLFVCFAPVDEPRYAAAVVIEHGLGGARAAAPVAKDVLTFLYDRTQALETLASLEAGWGGTMRDRLQRRYAAYQAAAANPMSPAPTPPEVGAATGAPPAAVPNAPPAATAPLPDPGASVPAPTAAPAAPPAQTITPAVGTPP</sequence>
<dbReference type="EMBL" id="CP053015">
    <property type="protein sequence ID" value="QJQ32932.1"/>
    <property type="molecule type" value="Genomic_DNA"/>
</dbReference>
<dbReference type="PANTHER" id="PTHR30627">
    <property type="entry name" value="PEPTIDOGLYCAN D,D-TRANSPEPTIDASE"/>
    <property type="match status" value="1"/>
</dbReference>
<dbReference type="InterPro" id="IPR005311">
    <property type="entry name" value="PBP_dimer"/>
</dbReference>
<keyword evidence="6" id="KW-0645">Protease</keyword>
<dbReference type="Pfam" id="PF00905">
    <property type="entry name" value="Transpeptidase"/>
    <property type="match status" value="1"/>
</dbReference>
<evidence type="ECO:0000256" key="9">
    <source>
        <dbReference type="ARBA" id="ARBA00022960"/>
    </source>
</evidence>
<feature type="region of interest" description="Disordered" evidence="14">
    <location>
        <begin position="637"/>
        <end position="700"/>
    </location>
</feature>
<dbReference type="InterPro" id="IPR012338">
    <property type="entry name" value="Beta-lactam/transpept-like"/>
</dbReference>
<keyword evidence="9" id="KW-0133">Cell shape</keyword>
<dbReference type="InterPro" id="IPR036138">
    <property type="entry name" value="PBP_dimer_sf"/>
</dbReference>
<dbReference type="Pfam" id="PF03717">
    <property type="entry name" value="PBP_dimer"/>
    <property type="match status" value="1"/>
</dbReference>
<dbReference type="PANTHER" id="PTHR30627:SF2">
    <property type="entry name" value="PEPTIDOGLYCAN D,D-TRANSPEPTIDASE MRDA"/>
    <property type="match status" value="1"/>
</dbReference>
<dbReference type="SUPFAM" id="SSF56601">
    <property type="entry name" value="beta-lactamase/transpeptidase-like"/>
    <property type="match status" value="1"/>
</dbReference>
<dbReference type="GO" id="GO:0008658">
    <property type="term" value="F:penicillin binding"/>
    <property type="evidence" value="ECO:0007669"/>
    <property type="project" value="InterPro"/>
</dbReference>
<evidence type="ECO:0000313" key="17">
    <source>
        <dbReference type="EMBL" id="QJQ32932.1"/>
    </source>
</evidence>